<comment type="caution">
    <text evidence="1">The sequence shown here is derived from an EMBL/GenBank/DDBJ whole genome shotgun (WGS) entry which is preliminary data.</text>
</comment>
<protein>
    <submittedName>
        <fullName evidence="1">Uncharacterized protein</fullName>
    </submittedName>
</protein>
<name>A0A9N7R5R3_STRHE</name>
<reference evidence="1" key="1">
    <citation type="submission" date="2019-12" db="EMBL/GenBank/DDBJ databases">
        <authorList>
            <person name="Scholes J."/>
        </authorList>
    </citation>
    <scope>NUCLEOTIDE SEQUENCE</scope>
</reference>
<dbReference type="Proteomes" id="UP001153555">
    <property type="component" value="Unassembled WGS sequence"/>
</dbReference>
<gene>
    <name evidence="1" type="ORF">SHERM_16125</name>
</gene>
<proteinExistence type="predicted"/>
<evidence type="ECO:0000313" key="1">
    <source>
        <dbReference type="EMBL" id="CAA0816257.1"/>
    </source>
</evidence>
<dbReference type="AlphaFoldDB" id="A0A9N7R5R3"/>
<accession>A0A9N7R5R3</accession>
<evidence type="ECO:0000313" key="2">
    <source>
        <dbReference type="Proteomes" id="UP001153555"/>
    </source>
</evidence>
<sequence length="70" mass="8377">MRFFAEFVTCCGSRTERRGLVAVPETRRRCSRGRMRGGRRRWRPSLSSISEDSVERTAAVWRRRLKRKYV</sequence>
<dbReference type="EMBL" id="CACSLK010013932">
    <property type="protein sequence ID" value="CAA0816257.1"/>
    <property type="molecule type" value="Genomic_DNA"/>
</dbReference>
<organism evidence="1 2">
    <name type="scientific">Striga hermonthica</name>
    <name type="common">Purple witchweed</name>
    <name type="synonym">Buchnera hermonthica</name>
    <dbReference type="NCBI Taxonomy" id="68872"/>
    <lineage>
        <taxon>Eukaryota</taxon>
        <taxon>Viridiplantae</taxon>
        <taxon>Streptophyta</taxon>
        <taxon>Embryophyta</taxon>
        <taxon>Tracheophyta</taxon>
        <taxon>Spermatophyta</taxon>
        <taxon>Magnoliopsida</taxon>
        <taxon>eudicotyledons</taxon>
        <taxon>Gunneridae</taxon>
        <taxon>Pentapetalae</taxon>
        <taxon>asterids</taxon>
        <taxon>lamiids</taxon>
        <taxon>Lamiales</taxon>
        <taxon>Orobanchaceae</taxon>
        <taxon>Buchnereae</taxon>
        <taxon>Striga</taxon>
    </lineage>
</organism>
<keyword evidence="2" id="KW-1185">Reference proteome</keyword>